<reference evidence="5 6" key="1">
    <citation type="submission" date="2021-03" db="EMBL/GenBank/DDBJ databases">
        <title>Antimicrobial resistance genes in bacteria isolated from Japanese honey, and their potential for conferring macrolide and lincosamide resistance in the American foulbrood pathogen Paenibacillus larvae.</title>
        <authorList>
            <person name="Okamoto M."/>
            <person name="Kumagai M."/>
            <person name="Kanamori H."/>
            <person name="Takamatsu D."/>
        </authorList>
    </citation>
    <scope>NUCLEOTIDE SEQUENCE [LARGE SCALE GENOMIC DNA]</scope>
    <source>
        <strain evidence="5 6">J21TS3</strain>
    </source>
</reference>
<comment type="catalytic activity">
    <reaction evidence="3">
        <text>3',5'-cyclic UMP + H2O = UMP + H(+)</text>
        <dbReference type="Rhea" id="RHEA:70575"/>
        <dbReference type="ChEBI" id="CHEBI:15377"/>
        <dbReference type="ChEBI" id="CHEBI:15378"/>
        <dbReference type="ChEBI" id="CHEBI:57865"/>
        <dbReference type="ChEBI" id="CHEBI:184387"/>
    </reaction>
    <physiologicalReaction direction="left-to-right" evidence="3">
        <dbReference type="Rhea" id="RHEA:70576"/>
    </physiologicalReaction>
</comment>
<gene>
    <name evidence="5" type="ORF">J21TS3_18290</name>
</gene>
<organism evidence="5 6">
    <name type="scientific">Paenibacillus cookii</name>
    <dbReference type="NCBI Taxonomy" id="157839"/>
    <lineage>
        <taxon>Bacteria</taxon>
        <taxon>Bacillati</taxon>
        <taxon>Bacillota</taxon>
        <taxon>Bacilli</taxon>
        <taxon>Bacillales</taxon>
        <taxon>Paenibacillaceae</taxon>
        <taxon>Paenibacillus</taxon>
    </lineage>
</organism>
<comment type="caution">
    <text evidence="5">The sequence shown here is derived from an EMBL/GenBank/DDBJ whole genome shotgun (WGS) entry which is preliminary data.</text>
</comment>
<dbReference type="Gene3D" id="3.60.15.10">
    <property type="entry name" value="Ribonuclease Z/Hydroxyacylglutathione hydrolase-like"/>
    <property type="match status" value="1"/>
</dbReference>
<protein>
    <submittedName>
        <fullName evidence="5">MBL fold metallo-hydrolase</fullName>
    </submittedName>
</protein>
<dbReference type="SUPFAM" id="SSF56281">
    <property type="entry name" value="Metallo-hydrolase/oxidoreductase"/>
    <property type="match status" value="1"/>
</dbReference>
<feature type="domain" description="Metallo-beta-lactamase" evidence="4">
    <location>
        <begin position="53"/>
        <end position="242"/>
    </location>
</feature>
<evidence type="ECO:0000256" key="2">
    <source>
        <dbReference type="ARBA" id="ARBA00034301"/>
    </source>
</evidence>
<evidence type="ECO:0000313" key="6">
    <source>
        <dbReference type="Proteomes" id="UP000680638"/>
    </source>
</evidence>
<name>A0ABQ4LVM8_9BACL</name>
<evidence type="ECO:0000313" key="5">
    <source>
        <dbReference type="EMBL" id="GIO67008.1"/>
    </source>
</evidence>
<comment type="catalytic activity">
    <reaction evidence="1">
        <text>3',5'-cyclic CMP + H2O = CMP + H(+)</text>
        <dbReference type="Rhea" id="RHEA:72675"/>
        <dbReference type="ChEBI" id="CHEBI:15377"/>
        <dbReference type="ChEBI" id="CHEBI:15378"/>
        <dbReference type="ChEBI" id="CHEBI:58003"/>
        <dbReference type="ChEBI" id="CHEBI:60377"/>
    </reaction>
    <physiologicalReaction direction="left-to-right" evidence="1">
        <dbReference type="Rhea" id="RHEA:72676"/>
    </physiologicalReaction>
</comment>
<accession>A0ABQ4LVM8</accession>
<keyword evidence="6" id="KW-1185">Reference proteome</keyword>
<dbReference type="InterPro" id="IPR036866">
    <property type="entry name" value="RibonucZ/Hydroxyglut_hydro"/>
</dbReference>
<evidence type="ECO:0000256" key="3">
    <source>
        <dbReference type="ARBA" id="ARBA00048505"/>
    </source>
</evidence>
<evidence type="ECO:0000259" key="4">
    <source>
        <dbReference type="Pfam" id="PF12706"/>
    </source>
</evidence>
<evidence type="ECO:0000256" key="1">
    <source>
        <dbReference type="ARBA" id="ARBA00034221"/>
    </source>
</evidence>
<dbReference type="Pfam" id="PF12706">
    <property type="entry name" value="Lactamase_B_2"/>
    <property type="match status" value="1"/>
</dbReference>
<dbReference type="EMBL" id="BORW01000007">
    <property type="protein sequence ID" value="GIO67008.1"/>
    <property type="molecule type" value="Genomic_DNA"/>
</dbReference>
<proteinExistence type="predicted"/>
<comment type="function">
    <text evidence="2">Counteracts the endogenous Pycsar antiviral defense system. Phosphodiesterase that enables metal-dependent hydrolysis of host cyclic nucleotide Pycsar defense signals such as cCMP and cUMP.</text>
</comment>
<dbReference type="InterPro" id="IPR050114">
    <property type="entry name" value="UPF0173_UPF0282_UlaG_hydrolase"/>
</dbReference>
<sequence>MWKGEMDMSPSLQSPKGQLLIQEIENTVVPYGMVAVWPLGQASFILKGGTTVIYIDPYVTHNPDRIYPAPIDPEHITNADYCLITHEHMDHLDLDAIAAMVRTGRDTFFMAPACCWEDMKKQGVPRERFLIADTEKEFGDETIIQPIPAAHEELETDEQGYHRYVGYLIKLNGVTVYHAGDTVVYEGLADRLRKESIDLGLLPINGRDTFRNSRGIVGNMDYREAAELAKTAGIGMTIPMHYDIFAGNAERPGYFVDYVYDHFPEMRIHVIARGERFIHVTEAALQALK</sequence>
<dbReference type="InterPro" id="IPR001279">
    <property type="entry name" value="Metallo-B-lactamas"/>
</dbReference>
<dbReference type="PANTHER" id="PTHR43546">
    <property type="entry name" value="UPF0173 METAL-DEPENDENT HYDROLASE MJ1163-RELATED"/>
    <property type="match status" value="1"/>
</dbReference>
<dbReference type="Proteomes" id="UP000680638">
    <property type="component" value="Unassembled WGS sequence"/>
</dbReference>